<comment type="caution">
    <text evidence="3">The sequence shown here is derived from an EMBL/GenBank/DDBJ whole genome shotgun (WGS) entry which is preliminary data.</text>
</comment>
<protein>
    <recommendedName>
        <fullName evidence="2">GmrSD restriction endonucleases C-terminal domain-containing protein</fullName>
    </recommendedName>
</protein>
<evidence type="ECO:0000313" key="3">
    <source>
        <dbReference type="EMBL" id="MBB3040760.1"/>
    </source>
</evidence>
<keyword evidence="4" id="KW-1185">Reference proteome</keyword>
<dbReference type="RefSeq" id="WP_183590754.1">
    <property type="nucleotide sequence ID" value="NZ_JACHWR010000001.1"/>
</dbReference>
<proteinExistence type="predicted"/>
<dbReference type="PANTHER" id="PTHR24094:SF15">
    <property type="entry name" value="AMP-DEPENDENT SYNTHETASE_LIGASE DOMAIN-CONTAINING PROTEIN-RELATED"/>
    <property type="match status" value="1"/>
</dbReference>
<dbReference type="Pfam" id="PF07510">
    <property type="entry name" value="GmrSD_C"/>
    <property type="match status" value="1"/>
</dbReference>
<name>A0A7W4Z0S4_9ACTN</name>
<accession>A0A7W4Z0S4</accession>
<dbReference type="AlphaFoldDB" id="A0A7W4Z0S4"/>
<evidence type="ECO:0000259" key="2">
    <source>
        <dbReference type="Pfam" id="PF07510"/>
    </source>
</evidence>
<dbReference type="EMBL" id="JACHWR010000001">
    <property type="protein sequence ID" value="MBB3040760.1"/>
    <property type="molecule type" value="Genomic_DNA"/>
</dbReference>
<reference evidence="3 4" key="1">
    <citation type="submission" date="2020-08" db="EMBL/GenBank/DDBJ databases">
        <title>Sequencing the genomes of 1000 actinobacteria strains.</title>
        <authorList>
            <person name="Klenk H.-P."/>
        </authorList>
    </citation>
    <scope>NUCLEOTIDE SEQUENCE [LARGE SCALE GENOMIC DNA]</scope>
    <source>
        <strain evidence="3 4">DSM 105498</strain>
    </source>
</reference>
<gene>
    <name evidence="3" type="ORF">FHU40_000561</name>
</gene>
<dbReference type="InterPro" id="IPR011089">
    <property type="entry name" value="GmrSD_C"/>
</dbReference>
<evidence type="ECO:0000313" key="4">
    <source>
        <dbReference type="Proteomes" id="UP000589626"/>
    </source>
</evidence>
<dbReference type="PANTHER" id="PTHR24094">
    <property type="entry name" value="SECRETED PROTEIN"/>
    <property type="match status" value="1"/>
</dbReference>
<dbReference type="Proteomes" id="UP000589626">
    <property type="component" value="Unassembled WGS sequence"/>
</dbReference>
<feature type="region of interest" description="Disordered" evidence="1">
    <location>
        <begin position="75"/>
        <end position="98"/>
    </location>
</feature>
<sequence>MLSLDPPISACCATPQIGGSRLSRAAGAWLLASVAGVALLAGCAVTEGATSPAGPASVETLSPTAATRALDRLEVGPRSPAGPTYDRAAFGTPWADTDGNGCNQRDDVLLRDAVPGTVTVAQQGRCDHDVLAGSWLDPYTGRRLTFDDLKAPAQAQAIQIDHVVPLAEAWRSGASAWSDVRRREYANDLAVLLAVDGPANAAKSDDDPAAWRPRRAYQCEYAVRWVAVKSAWSLTADRSEVAALRELLGAC</sequence>
<evidence type="ECO:0000256" key="1">
    <source>
        <dbReference type="SAM" id="MobiDB-lite"/>
    </source>
</evidence>
<organism evidence="3 4">
    <name type="scientific">Nocardioides soli</name>
    <dbReference type="NCBI Taxonomy" id="1036020"/>
    <lineage>
        <taxon>Bacteria</taxon>
        <taxon>Bacillati</taxon>
        <taxon>Actinomycetota</taxon>
        <taxon>Actinomycetes</taxon>
        <taxon>Propionibacteriales</taxon>
        <taxon>Nocardioidaceae</taxon>
        <taxon>Nocardioides</taxon>
    </lineage>
</organism>
<feature type="domain" description="GmrSD restriction endonucleases C-terminal" evidence="2">
    <location>
        <begin position="126"/>
        <end position="246"/>
    </location>
</feature>